<reference evidence="1 2" key="1">
    <citation type="submission" date="2020-07" db="EMBL/GenBank/DDBJ databases">
        <title>Taxonomic revisions and descriptions of new bacterial species based on genomic comparisons in the high-G+C-content subgroup of the family Alcaligenaceae.</title>
        <authorList>
            <person name="Szabo A."/>
            <person name="Felfoldi T."/>
        </authorList>
    </citation>
    <scope>NUCLEOTIDE SEQUENCE [LARGE SCALE GENOMIC DNA]</scope>
    <source>
        <strain evidence="1 2">LMG 24012</strain>
    </source>
</reference>
<dbReference type="RefSeq" id="WP_180158255.1">
    <property type="nucleotide sequence ID" value="NZ_JACCEM010000013.1"/>
</dbReference>
<proteinExistence type="predicted"/>
<keyword evidence="2" id="KW-1185">Reference proteome</keyword>
<organism evidence="1 2">
    <name type="scientific">Parapusillimonas granuli</name>
    <dbReference type="NCBI Taxonomy" id="380911"/>
    <lineage>
        <taxon>Bacteria</taxon>
        <taxon>Pseudomonadati</taxon>
        <taxon>Pseudomonadota</taxon>
        <taxon>Betaproteobacteria</taxon>
        <taxon>Burkholderiales</taxon>
        <taxon>Alcaligenaceae</taxon>
        <taxon>Parapusillimonas</taxon>
    </lineage>
</organism>
<name>A0A853FZP7_9BURK</name>
<sequence length="193" mass="21853">MNKRVPDILVLDTCVLISNVLRRGLLHLAGQACFRPVWSPVIGDEWRRNAARLWGVPDEDVHAQWRELQQAFPEADQGGVEAYKTGLRRSDPKDWHVVAAGRAALARWPGLEAGILTRNTRDFNRAELRGMGLGLFDPDEFLLRCWQQYPDATQGLLSALPAYALAPHKDLEPLETILRRERLFRVNKLVGSP</sequence>
<comment type="caution">
    <text evidence="1">The sequence shown here is derived from an EMBL/GenBank/DDBJ whole genome shotgun (WGS) entry which is preliminary data.</text>
</comment>
<accession>A0A853FZP7</accession>
<dbReference type="EMBL" id="JACCEM010000013">
    <property type="protein sequence ID" value="NYT51574.1"/>
    <property type="molecule type" value="Genomic_DNA"/>
</dbReference>
<dbReference type="AlphaFoldDB" id="A0A853FZP7"/>
<dbReference type="Proteomes" id="UP000559809">
    <property type="component" value="Unassembled WGS sequence"/>
</dbReference>
<evidence type="ECO:0000313" key="1">
    <source>
        <dbReference type="EMBL" id="NYT51574.1"/>
    </source>
</evidence>
<evidence type="ECO:0000313" key="2">
    <source>
        <dbReference type="Proteomes" id="UP000559809"/>
    </source>
</evidence>
<protein>
    <submittedName>
        <fullName evidence="1">PIN domain-containing protein</fullName>
    </submittedName>
</protein>
<gene>
    <name evidence="1" type="ORF">H0A72_19865</name>
</gene>